<accession>A0A4Z2HI92</accession>
<reference evidence="2 3" key="1">
    <citation type="submission" date="2019-03" db="EMBL/GenBank/DDBJ databases">
        <title>First draft genome of Liparis tanakae, snailfish: a comprehensive survey of snailfish specific genes.</title>
        <authorList>
            <person name="Kim W."/>
            <person name="Song I."/>
            <person name="Jeong J.-H."/>
            <person name="Kim D."/>
            <person name="Kim S."/>
            <person name="Ryu S."/>
            <person name="Song J.Y."/>
            <person name="Lee S.K."/>
        </authorList>
    </citation>
    <scope>NUCLEOTIDE SEQUENCE [LARGE SCALE GENOMIC DNA]</scope>
    <source>
        <tissue evidence="2">Muscle</tissue>
    </source>
</reference>
<dbReference type="AlphaFoldDB" id="A0A4Z2HI92"/>
<comment type="caution">
    <text evidence="2">The sequence shown here is derived from an EMBL/GenBank/DDBJ whole genome shotgun (WGS) entry which is preliminary data.</text>
</comment>
<evidence type="ECO:0000256" key="1">
    <source>
        <dbReference type="SAM" id="MobiDB-lite"/>
    </source>
</evidence>
<gene>
    <name evidence="2" type="ORF">EYF80_024158</name>
</gene>
<feature type="region of interest" description="Disordered" evidence="1">
    <location>
        <begin position="62"/>
        <end position="119"/>
    </location>
</feature>
<proteinExistence type="predicted"/>
<evidence type="ECO:0000313" key="2">
    <source>
        <dbReference type="EMBL" id="TNN65629.1"/>
    </source>
</evidence>
<feature type="compositionally biased region" description="Polar residues" evidence="1">
    <location>
        <begin position="69"/>
        <end position="78"/>
    </location>
</feature>
<dbReference type="EMBL" id="SRLO01000232">
    <property type="protein sequence ID" value="TNN65629.1"/>
    <property type="molecule type" value="Genomic_DNA"/>
</dbReference>
<organism evidence="2 3">
    <name type="scientific">Liparis tanakae</name>
    <name type="common">Tanaka's snailfish</name>
    <dbReference type="NCBI Taxonomy" id="230148"/>
    <lineage>
        <taxon>Eukaryota</taxon>
        <taxon>Metazoa</taxon>
        <taxon>Chordata</taxon>
        <taxon>Craniata</taxon>
        <taxon>Vertebrata</taxon>
        <taxon>Euteleostomi</taxon>
        <taxon>Actinopterygii</taxon>
        <taxon>Neopterygii</taxon>
        <taxon>Teleostei</taxon>
        <taxon>Neoteleostei</taxon>
        <taxon>Acanthomorphata</taxon>
        <taxon>Eupercaria</taxon>
        <taxon>Perciformes</taxon>
        <taxon>Cottioidei</taxon>
        <taxon>Cottales</taxon>
        <taxon>Liparidae</taxon>
        <taxon>Liparis</taxon>
    </lineage>
</organism>
<keyword evidence="3" id="KW-1185">Reference proteome</keyword>
<protein>
    <submittedName>
        <fullName evidence="2">Uncharacterized protein</fullName>
    </submittedName>
</protein>
<dbReference type="Proteomes" id="UP000314294">
    <property type="component" value="Unassembled WGS sequence"/>
</dbReference>
<evidence type="ECO:0000313" key="3">
    <source>
        <dbReference type="Proteomes" id="UP000314294"/>
    </source>
</evidence>
<sequence length="136" mass="14982">MRVRFETVSFQTRIVVVIVSPLGLLMTSSLSWEVMTSMAAMKRSAMMDTPRNIGLGVVRASVHRKAAATETSPNQQQADDPGFTGLEPSMHPPSSQSSAQDGNGEDGKRRRKRETKNFKLCRISSMYMEGSQLCNA</sequence>
<name>A0A4Z2HI92_9TELE</name>
<feature type="compositionally biased region" description="Polar residues" evidence="1">
    <location>
        <begin position="92"/>
        <end position="101"/>
    </location>
</feature>